<dbReference type="Pfam" id="PF23914">
    <property type="entry name" value="TPR_CcmH_CycH"/>
    <property type="match status" value="1"/>
</dbReference>
<dbReference type="RefSeq" id="WP_130434251.1">
    <property type="nucleotide sequence ID" value="NZ_SHKP01000008.1"/>
</dbReference>
<evidence type="ECO:0000259" key="7">
    <source>
        <dbReference type="Pfam" id="PF23892"/>
    </source>
</evidence>
<evidence type="ECO:0000256" key="5">
    <source>
        <dbReference type="SAM" id="MobiDB-lite"/>
    </source>
</evidence>
<evidence type="ECO:0000256" key="3">
    <source>
        <dbReference type="ARBA" id="ARBA00022803"/>
    </source>
</evidence>
<proteinExistence type="predicted"/>
<evidence type="ECO:0000256" key="1">
    <source>
        <dbReference type="ARBA" id="ARBA00022737"/>
    </source>
</evidence>
<dbReference type="Proteomes" id="UP000293671">
    <property type="component" value="Unassembled WGS sequence"/>
</dbReference>
<dbReference type="PANTHER" id="PTHR47870:SF1">
    <property type="entry name" value="CYTOCHROME C-TYPE BIOGENESIS PROTEIN CCMH"/>
    <property type="match status" value="1"/>
</dbReference>
<dbReference type="InterPro" id="IPR056412">
    <property type="entry name" value="Ig_CycH"/>
</dbReference>
<feature type="domain" description="Cytochrome c-type biogenesis protein H TPR" evidence="8">
    <location>
        <begin position="120"/>
        <end position="252"/>
    </location>
</feature>
<dbReference type="Gene3D" id="1.25.40.10">
    <property type="entry name" value="Tetratricopeptide repeat domain"/>
    <property type="match status" value="1"/>
</dbReference>
<dbReference type="PANTHER" id="PTHR47870">
    <property type="entry name" value="CYTOCHROME C-TYPE BIOGENESIS PROTEIN CCMH"/>
    <property type="match status" value="1"/>
</dbReference>
<dbReference type="OrthoDB" id="9776053at2"/>
<sequence length="409" mass="41938">MTPTIESRRRKLQQLQALRDGGGIDAEAYARERSRLEAELVEAVMRGDGHAERSERVAKPASTGEQSTSSASRRLRLGLSLGVLALAVVGYALTGSPGGVFRQPTGGNAEAAATAGADGGSAASAEEMSVLVDRVAQRLKEQPEDSTGWALLARGYAALGRYAEAEPAFRKALALAGEDASLLADFADVLAAQNNGKLDGEAGRLIARALELEPDNVKALALSGSAAFDRRDYAGAVRQWERVERILPPASPFLGEVRASIAQARSLGGLPATPVTGPAPAKAEPGSTTAAAAKLGAVSGTVSLDAGLASKASPNDTVFVLARAASGPRMPLAVLRKQVKDLPLRFTLDDSMAMAAGAKLSDHAQVVLSARISKSGDALARPGDLAGQSAVVTPGASGVVIRISEVVGP</sequence>
<keyword evidence="2" id="KW-0201">Cytochrome c-type biogenesis</keyword>
<organism evidence="9 10">
    <name type="scientific">Rivibacter subsaxonicus</name>
    <dbReference type="NCBI Taxonomy" id="457575"/>
    <lineage>
        <taxon>Bacteria</taxon>
        <taxon>Pseudomonadati</taxon>
        <taxon>Pseudomonadota</taxon>
        <taxon>Betaproteobacteria</taxon>
        <taxon>Burkholderiales</taxon>
        <taxon>Rivibacter</taxon>
    </lineage>
</organism>
<dbReference type="InterPro" id="IPR011990">
    <property type="entry name" value="TPR-like_helical_dom_sf"/>
</dbReference>
<feature type="domain" description="Cytochrome c-type biogenesis protein H Ig-like" evidence="7">
    <location>
        <begin position="300"/>
        <end position="398"/>
    </location>
</feature>
<dbReference type="PROSITE" id="PS50005">
    <property type="entry name" value="TPR"/>
    <property type="match status" value="1"/>
</dbReference>
<gene>
    <name evidence="9" type="ORF">EV670_3347</name>
</gene>
<evidence type="ECO:0000256" key="4">
    <source>
        <dbReference type="PROSITE-ProRule" id="PRU00339"/>
    </source>
</evidence>
<evidence type="ECO:0000313" key="9">
    <source>
        <dbReference type="EMBL" id="RZT93793.1"/>
    </source>
</evidence>
<keyword evidence="6" id="KW-1133">Transmembrane helix</keyword>
<dbReference type="SUPFAM" id="SSF48452">
    <property type="entry name" value="TPR-like"/>
    <property type="match status" value="1"/>
</dbReference>
<keyword evidence="10" id="KW-1185">Reference proteome</keyword>
<dbReference type="InterPro" id="IPR056413">
    <property type="entry name" value="TPR_CcmH_CycH"/>
</dbReference>
<dbReference type="GO" id="GO:0017004">
    <property type="term" value="P:cytochrome complex assembly"/>
    <property type="evidence" value="ECO:0007669"/>
    <property type="project" value="UniProtKB-KW"/>
</dbReference>
<protein>
    <submittedName>
        <fullName evidence="9">Cytochrome c-type biogenesis protein CcmH</fullName>
    </submittedName>
</protein>
<feature type="compositionally biased region" description="Basic and acidic residues" evidence="5">
    <location>
        <begin position="46"/>
        <end position="58"/>
    </location>
</feature>
<accession>A0A4Q7VE33</accession>
<dbReference type="InterPro" id="IPR051263">
    <property type="entry name" value="C-type_cytochrome_biogenesis"/>
</dbReference>
<dbReference type="InterPro" id="IPR019734">
    <property type="entry name" value="TPR_rpt"/>
</dbReference>
<dbReference type="GO" id="GO:0005886">
    <property type="term" value="C:plasma membrane"/>
    <property type="evidence" value="ECO:0007669"/>
    <property type="project" value="TreeGrafter"/>
</dbReference>
<feature type="transmembrane region" description="Helical" evidence="6">
    <location>
        <begin position="75"/>
        <end position="93"/>
    </location>
</feature>
<dbReference type="AlphaFoldDB" id="A0A4Q7VE33"/>
<evidence type="ECO:0000256" key="6">
    <source>
        <dbReference type="SAM" id="Phobius"/>
    </source>
</evidence>
<keyword evidence="3 4" id="KW-0802">TPR repeat</keyword>
<keyword evidence="6" id="KW-0812">Transmembrane</keyword>
<evidence type="ECO:0000313" key="10">
    <source>
        <dbReference type="Proteomes" id="UP000293671"/>
    </source>
</evidence>
<dbReference type="EMBL" id="SHKP01000008">
    <property type="protein sequence ID" value="RZT93793.1"/>
    <property type="molecule type" value="Genomic_DNA"/>
</dbReference>
<feature type="region of interest" description="Disordered" evidence="5">
    <location>
        <begin position="46"/>
        <end position="71"/>
    </location>
</feature>
<dbReference type="SMART" id="SM00028">
    <property type="entry name" value="TPR"/>
    <property type="match status" value="2"/>
</dbReference>
<evidence type="ECO:0000256" key="2">
    <source>
        <dbReference type="ARBA" id="ARBA00022748"/>
    </source>
</evidence>
<evidence type="ECO:0000259" key="8">
    <source>
        <dbReference type="Pfam" id="PF23914"/>
    </source>
</evidence>
<reference evidence="9 10" key="1">
    <citation type="submission" date="2019-02" db="EMBL/GenBank/DDBJ databases">
        <title>Genomic Encyclopedia of Type Strains, Phase IV (KMG-IV): sequencing the most valuable type-strain genomes for metagenomic binning, comparative biology and taxonomic classification.</title>
        <authorList>
            <person name="Goeker M."/>
        </authorList>
    </citation>
    <scope>NUCLEOTIDE SEQUENCE [LARGE SCALE GENOMIC DNA]</scope>
    <source>
        <strain evidence="9 10">DSM 19570</strain>
    </source>
</reference>
<keyword evidence="1" id="KW-0677">Repeat</keyword>
<name>A0A4Q7VE33_9BURK</name>
<keyword evidence="6" id="KW-0472">Membrane</keyword>
<comment type="caution">
    <text evidence="9">The sequence shown here is derived from an EMBL/GenBank/DDBJ whole genome shotgun (WGS) entry which is preliminary data.</text>
</comment>
<feature type="repeat" description="TPR" evidence="4">
    <location>
        <begin position="146"/>
        <end position="179"/>
    </location>
</feature>
<dbReference type="Pfam" id="PF23892">
    <property type="entry name" value="Ig_CycH"/>
    <property type="match status" value="1"/>
</dbReference>